<dbReference type="OrthoDB" id="8065844at2"/>
<organism evidence="1 2">
    <name type="scientific">Macrococcoides bohemicum</name>
    <dbReference type="NCBI Taxonomy" id="1903056"/>
    <lineage>
        <taxon>Bacteria</taxon>
        <taxon>Bacillati</taxon>
        <taxon>Bacillota</taxon>
        <taxon>Bacilli</taxon>
        <taxon>Bacillales</taxon>
        <taxon>Staphylococcaceae</taxon>
        <taxon>Macrococcoides</taxon>
    </lineage>
</organism>
<evidence type="ECO:0000313" key="2">
    <source>
        <dbReference type="Proteomes" id="UP000249579"/>
    </source>
</evidence>
<reference evidence="1 2" key="1">
    <citation type="journal article" date="2018" name="Front. Microbiol.">
        <title>Description and Comparative Genomics of Macrococcus caseolyticus subsp. hominis subsp. nov., Macrococcus goetzii sp. nov., Macrococcus epidermidis sp. nov., and Macrococcus bohemicus sp. nov., Novel Macrococci From Human Clinical Material With Virulence Potential and Suspected Uptake of Foreign DNA by Natural Transformation.</title>
        <authorList>
            <person name="Maslanova I."/>
            <person name="Wertheimer Z."/>
            <person name="Sedlacek I."/>
            <person name="Svec P."/>
            <person name="Indrakova A."/>
            <person name="Kovarovic V."/>
            <person name="Schumann P."/>
            <person name="Sproer C."/>
            <person name="Kralova S."/>
            <person name="Sedo O."/>
            <person name="Kristofova L."/>
            <person name="Vrbovska V."/>
            <person name="Fuzik T."/>
            <person name="Petras P."/>
            <person name="Zdrahal Z."/>
            <person name="Ruzickova V."/>
            <person name="Doskar J."/>
            <person name="Pantucek R."/>
        </authorList>
    </citation>
    <scope>NUCLEOTIDE SEQUENCE [LARGE SCALE GENOMIC DNA]</scope>
    <source>
        <strain evidence="1 2">03/115</strain>
    </source>
</reference>
<protein>
    <submittedName>
        <fullName evidence="1">DNA repair protein RadC</fullName>
    </submittedName>
</protein>
<dbReference type="Gene3D" id="3.90.70.10">
    <property type="entry name" value="Cysteine proteinases"/>
    <property type="match status" value="1"/>
</dbReference>
<proteinExistence type="predicted"/>
<accession>A0A328A5B4</accession>
<gene>
    <name evidence="1" type="ORF">BHX94_04495</name>
</gene>
<sequence>MMYVWSDGMKYFGDASLCYSNSLLMLLESYGYEYTIEYIEAIMSMGNGATLINNDSQYPLVYFDNGLPDKSISNTLNILGYGFEEFYVEDIEVNVLEEVIHKLNKYLENGSVIAGPIDMGYLKYNPNHSNLLGVDHFVCITKLVKSNIYLHDPAGFPFMKVPLKEFIKSWEAKNIEYKRGSFSMWGNLKKVSEPCDRKIYNSVISIIKTRYMHSEENVIENYAEAIFQNGLNEMQEEMHKYFSFRLASVRNLYISNFLREFDKEKALIKEKIAINFSKAHIESVNKEFKKLSNTLKEISILDNKFKQLCINYEEEKL</sequence>
<dbReference type="EMBL" id="PZJG01000002">
    <property type="protein sequence ID" value="RAK49680.1"/>
    <property type="molecule type" value="Genomic_DNA"/>
</dbReference>
<dbReference type="Proteomes" id="UP000249579">
    <property type="component" value="Unassembled WGS sequence"/>
</dbReference>
<comment type="caution">
    <text evidence="1">The sequence shown here is derived from an EMBL/GenBank/DDBJ whole genome shotgun (WGS) entry which is preliminary data.</text>
</comment>
<dbReference type="AlphaFoldDB" id="A0A328A5B4"/>
<evidence type="ECO:0000313" key="1">
    <source>
        <dbReference type="EMBL" id="RAK49680.1"/>
    </source>
</evidence>
<name>A0A328A5B4_9STAP</name>